<comment type="caution">
    <text evidence="3">The sequence shown here is derived from an EMBL/GenBank/DDBJ whole genome shotgun (WGS) entry which is preliminary data.</text>
</comment>
<evidence type="ECO:0000313" key="4">
    <source>
        <dbReference type="Proteomes" id="UP000626109"/>
    </source>
</evidence>
<accession>A0A813K4Q6</accession>
<dbReference type="InterPro" id="IPR052613">
    <property type="entry name" value="LicD_transferase"/>
</dbReference>
<protein>
    <recommendedName>
        <fullName evidence="2">LicD/FKTN/FKRP nucleotidyltransferase domain-containing protein</fullName>
    </recommendedName>
</protein>
<evidence type="ECO:0000313" key="3">
    <source>
        <dbReference type="EMBL" id="CAE8691384.1"/>
    </source>
</evidence>
<name>A0A813K4Q6_POLGL</name>
<gene>
    <name evidence="3" type="ORF">PGLA2088_LOCUS27399</name>
</gene>
<dbReference type="Proteomes" id="UP000626109">
    <property type="component" value="Unassembled WGS sequence"/>
</dbReference>
<dbReference type="PANTHER" id="PTHR13627:SF31">
    <property type="entry name" value="RIBITOL 5-PHOSPHATE TRANSFERASE FKRP"/>
    <property type="match status" value="1"/>
</dbReference>
<reference evidence="3" key="1">
    <citation type="submission" date="2021-02" db="EMBL/GenBank/DDBJ databases">
        <authorList>
            <person name="Dougan E. K."/>
            <person name="Rhodes N."/>
            <person name="Thang M."/>
            <person name="Chan C."/>
        </authorList>
    </citation>
    <scope>NUCLEOTIDE SEQUENCE</scope>
</reference>
<dbReference type="InterPro" id="IPR007074">
    <property type="entry name" value="LicD/FKTN/FKRP_NTP_transf"/>
</dbReference>
<evidence type="ECO:0000256" key="1">
    <source>
        <dbReference type="SAM" id="MobiDB-lite"/>
    </source>
</evidence>
<dbReference type="Pfam" id="PF04991">
    <property type="entry name" value="LicD"/>
    <property type="match status" value="1"/>
</dbReference>
<organism evidence="3 4">
    <name type="scientific">Polarella glacialis</name>
    <name type="common">Dinoflagellate</name>
    <dbReference type="NCBI Taxonomy" id="89957"/>
    <lineage>
        <taxon>Eukaryota</taxon>
        <taxon>Sar</taxon>
        <taxon>Alveolata</taxon>
        <taxon>Dinophyceae</taxon>
        <taxon>Suessiales</taxon>
        <taxon>Suessiaceae</taxon>
        <taxon>Polarella</taxon>
    </lineage>
</organism>
<dbReference type="PANTHER" id="PTHR13627">
    <property type="entry name" value="FUKUTIN RELATED PROTEIN"/>
    <property type="match status" value="1"/>
</dbReference>
<proteinExistence type="predicted"/>
<feature type="domain" description="LicD/FKTN/FKRP nucleotidyltransferase" evidence="2">
    <location>
        <begin position="202"/>
        <end position="249"/>
    </location>
</feature>
<sequence length="523" mass="58214">GGRPKGFMKDLMLRSFYGSWSPTHGYFRRFKGFTGPNQQPCDTDHDTALQTLKTNLKENTHFMGQDDGAGWFWLVAGQNPGGLYLYVTKSPPFGERPLALIREDNVEEFFDKVDWNMLFMRLHKWQLWGGKATAFPYPTKRGVMMDATGSLVLLKDRDDGCHLWSEPPWSRQPNGTVCAPAALGDLLKLQALFAEVSMLLEATGVKWLLSHGSLLGAWLHHGPIPWDEEGDILLLPEDFSRLAAQLAATTSSSAVQEIKTPRGDLVRLFQGPRVGALQFDLHEHTDRAGGWLATAFTFRLAADPRDSEVHLDAFLARTNGSHAWTDSAVLPLEVLLPARWLRFFDFLLPAPQDPKTALELWYGPRFTARRKCSLRSDAAATSRLHGADGNNNNNSNDSNNNNHNNNNHNSNNVNSRQLTPGLGQIAELSGALLAASYPMVKNEELGGESQVLRCTAHLNRTKLWAFDLDTRKGRVVKVDALQRRPRLARLGQGPTDQAEATAVDGAEYTHQGAFPDKVPNMWD</sequence>
<feature type="non-terminal residue" evidence="3">
    <location>
        <position position="523"/>
    </location>
</feature>
<dbReference type="EMBL" id="CAJNNW010027427">
    <property type="protein sequence ID" value="CAE8691384.1"/>
    <property type="molecule type" value="Genomic_DNA"/>
</dbReference>
<dbReference type="GO" id="GO:0009100">
    <property type="term" value="P:glycoprotein metabolic process"/>
    <property type="evidence" value="ECO:0007669"/>
    <property type="project" value="UniProtKB-ARBA"/>
</dbReference>
<dbReference type="AlphaFoldDB" id="A0A813K4Q6"/>
<feature type="compositionally biased region" description="Low complexity" evidence="1">
    <location>
        <begin position="390"/>
        <end position="415"/>
    </location>
</feature>
<evidence type="ECO:0000259" key="2">
    <source>
        <dbReference type="Pfam" id="PF04991"/>
    </source>
</evidence>
<feature type="region of interest" description="Disordered" evidence="1">
    <location>
        <begin position="383"/>
        <end position="418"/>
    </location>
</feature>